<dbReference type="InterPro" id="IPR011722">
    <property type="entry name" value="Hemimethylated_DNA-bd_dom"/>
</dbReference>
<dbReference type="Pfam" id="PF13369">
    <property type="entry name" value="Transglut_core2"/>
    <property type="match status" value="1"/>
</dbReference>
<organism evidence="3 4">
    <name type="scientific">Kalmanozyma brasiliensis (strain GHG001)</name>
    <name type="common">Yeast</name>
    <name type="synonym">Pseudozyma brasiliensis</name>
    <dbReference type="NCBI Taxonomy" id="1365824"/>
    <lineage>
        <taxon>Eukaryota</taxon>
        <taxon>Fungi</taxon>
        <taxon>Dikarya</taxon>
        <taxon>Basidiomycota</taxon>
        <taxon>Ustilaginomycotina</taxon>
        <taxon>Ustilaginomycetes</taxon>
        <taxon>Ustilaginales</taxon>
        <taxon>Ustilaginaceae</taxon>
        <taxon>Kalmanozyma</taxon>
    </lineage>
</organism>
<gene>
    <name evidence="3" type="ORF">PSEUBRA_SCAF3g03631</name>
</gene>
<dbReference type="GeneID" id="27420246"/>
<dbReference type="STRING" id="1365824.V5ELZ5"/>
<dbReference type="Proteomes" id="UP000019377">
    <property type="component" value="Unassembled WGS sequence"/>
</dbReference>
<accession>V5ELZ5</accession>
<feature type="region of interest" description="Disordered" evidence="1">
    <location>
        <begin position="412"/>
        <end position="447"/>
    </location>
</feature>
<dbReference type="SMART" id="SM00992">
    <property type="entry name" value="YccV-like"/>
    <property type="match status" value="1"/>
</dbReference>
<name>V5ELZ5_KALBG</name>
<feature type="region of interest" description="Disordered" evidence="1">
    <location>
        <begin position="636"/>
        <end position="677"/>
    </location>
</feature>
<dbReference type="NCBIfam" id="TIGR02097">
    <property type="entry name" value="yccV"/>
    <property type="match status" value="1"/>
</dbReference>
<dbReference type="EMBL" id="KI545873">
    <property type="protein sequence ID" value="EST06115.1"/>
    <property type="molecule type" value="Genomic_DNA"/>
</dbReference>
<reference evidence="4" key="1">
    <citation type="journal article" date="2013" name="Genome Announc.">
        <title>Draft genome sequence of Pseudozyma brasiliensis sp. nov. strain GHG001, a high producer of endo-1,4-xylanase isolated from an insect pest of sugarcane.</title>
        <authorList>
            <person name="Oliveira J.V.D.C."/>
            <person name="dos Santos R.A.C."/>
            <person name="Borges T.A."/>
            <person name="Riano-Pachon D.M."/>
            <person name="Goldman G.H."/>
        </authorList>
    </citation>
    <scope>NUCLEOTIDE SEQUENCE [LARGE SCALE GENOMIC DNA]</scope>
    <source>
        <strain evidence="4">GHG001</strain>
    </source>
</reference>
<dbReference type="InterPro" id="IPR032698">
    <property type="entry name" value="SirB1_N"/>
</dbReference>
<feature type="compositionally biased region" description="Basic and acidic residues" evidence="1">
    <location>
        <begin position="656"/>
        <end position="677"/>
    </location>
</feature>
<evidence type="ECO:0000259" key="2">
    <source>
        <dbReference type="SMART" id="SM00992"/>
    </source>
</evidence>
<feature type="region of interest" description="Disordered" evidence="1">
    <location>
        <begin position="470"/>
        <end position="490"/>
    </location>
</feature>
<dbReference type="GO" id="GO:0003677">
    <property type="term" value="F:DNA binding"/>
    <property type="evidence" value="ECO:0007669"/>
    <property type="project" value="InterPro"/>
</dbReference>
<proteinExistence type="predicted"/>
<dbReference type="OrthoDB" id="28868at2759"/>
<protein>
    <recommendedName>
        <fullName evidence="2">Hemimethylated DNA-binding domain-containing protein</fullName>
    </recommendedName>
</protein>
<feature type="compositionally biased region" description="Acidic residues" evidence="1">
    <location>
        <begin position="412"/>
        <end position="422"/>
    </location>
</feature>
<dbReference type="InterPro" id="IPR036623">
    <property type="entry name" value="Hemimethylated_DNA-bd_sf"/>
</dbReference>
<dbReference type="Pfam" id="PF08755">
    <property type="entry name" value="YccV-like"/>
    <property type="match status" value="1"/>
</dbReference>
<dbReference type="HOGENOM" id="CLU_012388_0_0_1"/>
<feature type="compositionally biased region" description="Basic residues" evidence="1">
    <location>
        <begin position="477"/>
        <end position="487"/>
    </location>
</feature>
<evidence type="ECO:0000256" key="1">
    <source>
        <dbReference type="SAM" id="MobiDB-lite"/>
    </source>
</evidence>
<evidence type="ECO:0000313" key="3">
    <source>
        <dbReference type="EMBL" id="EST06115.1"/>
    </source>
</evidence>
<dbReference type="eggNOG" id="ENOG502QS7Z">
    <property type="taxonomic scope" value="Eukaryota"/>
</dbReference>
<feature type="compositionally biased region" description="Acidic residues" evidence="1">
    <location>
        <begin position="639"/>
        <end position="655"/>
    </location>
</feature>
<feature type="domain" description="Hemimethylated DNA-binding" evidence="2">
    <location>
        <begin position="493"/>
        <end position="600"/>
    </location>
</feature>
<sequence>MFRGGESTYVSSQLDLLAAACDLYLQTRFPPSDGPVSLERAKEKAMAICDFLSDHGFRGAADDLFSDLDNHFLHHCFTTNRETLPLSLTLIFCGLANRLGLVASLCNFPMRILAFVSADSRLPSSTETLENVTQTFWLDVTAYTLAASDAHSPTPSDPFARRDSWVRERPPVLEREDLVEWVGRMGVPPNDDFWRPAKPGDMVQRAARNVLGSVQRAQIAPRQAQMGQLGQARSAIRQMEVSRRAARVEVQWRELVRVDYAFLSALHGRTTPIEHETIKQRVARALEGHTEVVEDETVWGIVKTWRRESMRALTDAPESWTRPASSPATHFREWMAQRGEDNDWTLTRANLHRRADHWSEHEQQAAKYAAVNAFLRLSTHVNAREVDWIAGFLQSYFMLDVEFVERDFLGIDPEDSDEEAEGSDSSGEASFSANEVRNGREARRGVAGMVTNSSARVVLSRMLRAVRMKDAEEPRVNRRPSSTRKKGARAENTVGYRVGTVFRHRTYRYVGSVLGWDPYCAAPEDWIVNMGVDRLPAPASARRGGRHQPFYHSQVADGTRRYVAEVNVESISGPIWIYGTPPEERGEMEDEVVEEGRVLGGAVHRMLELRGLGEYFRCFDQKRGRLRRCRDARMMFPDDVSDDEEEEEEEQEEEQEARMQTDEEEYAVERLSEDGSW</sequence>
<dbReference type="Gene3D" id="2.30.30.390">
    <property type="entry name" value="Hemimethylated DNA-binding domain"/>
    <property type="match status" value="1"/>
</dbReference>
<dbReference type="OMA" id="PEDWIVN"/>
<dbReference type="SUPFAM" id="SSF141255">
    <property type="entry name" value="YccV-like"/>
    <property type="match status" value="1"/>
</dbReference>
<dbReference type="PANTHER" id="PTHR31350:SF27">
    <property type="entry name" value="HEMIMETHYLATED DNA-BINDING DOMAIN-CONTAINING PROTEIN"/>
    <property type="match status" value="1"/>
</dbReference>
<keyword evidence="4" id="KW-1185">Reference proteome</keyword>
<dbReference type="PANTHER" id="PTHR31350">
    <property type="entry name" value="SI:DKEY-261L7.2"/>
    <property type="match status" value="1"/>
</dbReference>
<dbReference type="AlphaFoldDB" id="V5ELZ5"/>
<evidence type="ECO:0000313" key="4">
    <source>
        <dbReference type="Proteomes" id="UP000019377"/>
    </source>
</evidence>